<proteinExistence type="predicted"/>
<dbReference type="AlphaFoldDB" id="A0A9D1INY5"/>
<evidence type="ECO:0000313" key="2">
    <source>
        <dbReference type="Proteomes" id="UP000824074"/>
    </source>
</evidence>
<dbReference type="Proteomes" id="UP000824074">
    <property type="component" value="Unassembled WGS sequence"/>
</dbReference>
<organism evidence="1 2">
    <name type="scientific">Candidatus Aphodocola excrementigallinarum</name>
    <dbReference type="NCBI Taxonomy" id="2840670"/>
    <lineage>
        <taxon>Bacteria</taxon>
        <taxon>Bacillati</taxon>
        <taxon>Bacillota</taxon>
        <taxon>Bacilli</taxon>
        <taxon>Candidatus Aphodocola</taxon>
    </lineage>
</organism>
<name>A0A9D1INY5_9FIRM</name>
<evidence type="ECO:0000313" key="1">
    <source>
        <dbReference type="EMBL" id="HIU40838.1"/>
    </source>
</evidence>
<reference evidence="1" key="2">
    <citation type="journal article" date="2021" name="PeerJ">
        <title>Extensive microbial diversity within the chicken gut microbiome revealed by metagenomics and culture.</title>
        <authorList>
            <person name="Gilroy R."/>
            <person name="Ravi A."/>
            <person name="Getino M."/>
            <person name="Pursley I."/>
            <person name="Horton D.L."/>
            <person name="Alikhan N.F."/>
            <person name="Baker D."/>
            <person name="Gharbi K."/>
            <person name="Hall N."/>
            <person name="Watson M."/>
            <person name="Adriaenssens E.M."/>
            <person name="Foster-Nyarko E."/>
            <person name="Jarju S."/>
            <person name="Secka A."/>
            <person name="Antonio M."/>
            <person name="Oren A."/>
            <person name="Chaudhuri R.R."/>
            <person name="La Ragione R."/>
            <person name="Hildebrand F."/>
            <person name="Pallen M.J."/>
        </authorList>
    </citation>
    <scope>NUCLEOTIDE SEQUENCE</scope>
    <source>
        <strain evidence="1">CHK193-30670</strain>
    </source>
</reference>
<dbReference type="InterPro" id="IPR025571">
    <property type="entry name" value="YqfQ"/>
</dbReference>
<accession>A0A9D1INY5</accession>
<comment type="caution">
    <text evidence="1">The sequence shown here is derived from an EMBL/GenBank/DDBJ whole genome shotgun (WGS) entry which is preliminary data.</text>
</comment>
<protein>
    <submittedName>
        <fullName evidence="1">Uncharacterized protein</fullName>
    </submittedName>
</protein>
<dbReference type="Pfam" id="PF14181">
    <property type="entry name" value="YqfQ"/>
    <property type="match status" value="1"/>
</dbReference>
<gene>
    <name evidence="1" type="ORF">IAB68_06050</name>
</gene>
<sequence>MYGQIPYMIPNAVSQIAPSAGALSSASTLGHNGFKLSSLLSKINLSSILSNAQKTLNVVNQAIPLYYQIKPVFKNIKTLGKIGKEFTKINSVNEKEIKNEDIKENINENKTSQNNIDDYPNPTFFL</sequence>
<dbReference type="EMBL" id="DVMT01000061">
    <property type="protein sequence ID" value="HIU40838.1"/>
    <property type="molecule type" value="Genomic_DNA"/>
</dbReference>
<reference evidence="1" key="1">
    <citation type="submission" date="2020-10" db="EMBL/GenBank/DDBJ databases">
        <authorList>
            <person name="Gilroy R."/>
        </authorList>
    </citation>
    <scope>NUCLEOTIDE SEQUENCE</scope>
    <source>
        <strain evidence="1">CHK193-30670</strain>
    </source>
</reference>